<reference evidence="3" key="1">
    <citation type="submission" date="2021-05" db="EMBL/GenBank/DDBJ databases">
        <authorList>
            <person name="Alioto T."/>
            <person name="Alioto T."/>
            <person name="Gomez Garrido J."/>
        </authorList>
    </citation>
    <scope>NUCLEOTIDE SEQUENCE</scope>
</reference>
<keyword evidence="2" id="KW-0732">Signal</keyword>
<feature type="compositionally biased region" description="Basic residues" evidence="1">
    <location>
        <begin position="156"/>
        <end position="168"/>
    </location>
</feature>
<evidence type="ECO:0000256" key="2">
    <source>
        <dbReference type="SAM" id="SignalP"/>
    </source>
</evidence>
<feature type="signal peptide" evidence="2">
    <location>
        <begin position="1"/>
        <end position="27"/>
    </location>
</feature>
<feature type="compositionally biased region" description="Polar residues" evidence="1">
    <location>
        <begin position="146"/>
        <end position="155"/>
    </location>
</feature>
<evidence type="ECO:0000313" key="3">
    <source>
        <dbReference type="EMBL" id="CAG6662202.1"/>
    </source>
</evidence>
<evidence type="ECO:0000256" key="1">
    <source>
        <dbReference type="SAM" id="MobiDB-lite"/>
    </source>
</evidence>
<proteinExistence type="predicted"/>
<feature type="compositionally biased region" description="Polar residues" evidence="1">
    <location>
        <begin position="78"/>
        <end position="102"/>
    </location>
</feature>
<dbReference type="AlphaFoldDB" id="A0A8D8S954"/>
<feature type="region of interest" description="Disordered" evidence="1">
    <location>
        <begin position="53"/>
        <end position="108"/>
    </location>
</feature>
<accession>A0A8D8S954</accession>
<name>A0A8D8S954_9HEMI</name>
<dbReference type="EMBL" id="HBUF01201917">
    <property type="protein sequence ID" value="CAG6662202.1"/>
    <property type="molecule type" value="Transcribed_RNA"/>
</dbReference>
<organism evidence="3">
    <name type="scientific">Cacopsylla melanoneura</name>
    <dbReference type="NCBI Taxonomy" id="428564"/>
    <lineage>
        <taxon>Eukaryota</taxon>
        <taxon>Metazoa</taxon>
        <taxon>Ecdysozoa</taxon>
        <taxon>Arthropoda</taxon>
        <taxon>Hexapoda</taxon>
        <taxon>Insecta</taxon>
        <taxon>Pterygota</taxon>
        <taxon>Neoptera</taxon>
        <taxon>Paraneoptera</taxon>
        <taxon>Hemiptera</taxon>
        <taxon>Sternorrhyncha</taxon>
        <taxon>Psylloidea</taxon>
        <taxon>Psyllidae</taxon>
        <taxon>Psyllinae</taxon>
        <taxon>Cacopsylla</taxon>
    </lineage>
</organism>
<protein>
    <submittedName>
        <fullName evidence="3">Uncharacterized protein</fullName>
    </submittedName>
</protein>
<sequence>MANFSWSYPFLFLWLSFGLLCLGLGEAMTPYDADYMANDGNSNDISVHQNGLLLNKDNNPAEGPPIYDSRQQEPADDGSNTQCPDNSSQGNDNSLQNNSTDTNRSEETNYQHLRSHGIYAQSEHQDDKSEKKDWQHLRSQGIYEKSGNSEQTITVQRRRSHGRFGRLKRNVDNLEHGQYGHDGTTQSKNRSSKARYTRRTFYSRKPRPFKETCNHGLEITNDHHDLRALRAAFERVKGETRKRITYRTKSTTCRVMRNVTRTKKTRRKTEEPRTTVGRWNMGDIESSTVIVKRRNVEANDGQIHTEGIDGKRNDQIHIEGIDGKRKKRNLDKSVDGDSIIDKLNRLIAENAGLLKKRTIKAKNGIEDDFRRKKRAIRPNYAMNDIASVESDERFDVKYEPELLARAETLLNHRDKRFVSESKLQYVSRGAREKAYRSYEDYKKKTKHECPEDKVCRLFKQEMNREDSFDGMGMWNE</sequence>
<feature type="region of interest" description="Disordered" evidence="1">
    <location>
        <begin position="141"/>
        <end position="193"/>
    </location>
</feature>
<feature type="compositionally biased region" description="Basic and acidic residues" evidence="1">
    <location>
        <begin position="169"/>
        <end position="179"/>
    </location>
</feature>
<feature type="chain" id="PRO_5034122151" evidence="2">
    <location>
        <begin position="28"/>
        <end position="476"/>
    </location>
</feature>